<organism evidence="9 10">
    <name type="scientific">Lentzea aerocolonigenes</name>
    <name type="common">Lechevalieria aerocolonigenes</name>
    <name type="synonym">Saccharothrix aerocolonigenes</name>
    <dbReference type="NCBI Taxonomy" id="68170"/>
    <lineage>
        <taxon>Bacteria</taxon>
        <taxon>Bacillati</taxon>
        <taxon>Actinomycetota</taxon>
        <taxon>Actinomycetes</taxon>
        <taxon>Pseudonocardiales</taxon>
        <taxon>Pseudonocardiaceae</taxon>
        <taxon>Lentzea</taxon>
    </lineage>
</organism>
<dbReference type="EMBL" id="JYJG01000549">
    <property type="protein sequence ID" value="KJK33338.1"/>
    <property type="molecule type" value="Genomic_DNA"/>
</dbReference>
<dbReference type="Pfam" id="PF13370">
    <property type="entry name" value="Fer4_13"/>
    <property type="match status" value="1"/>
</dbReference>
<dbReference type="PANTHER" id="PTHR36923:SF3">
    <property type="entry name" value="FERREDOXIN"/>
    <property type="match status" value="1"/>
</dbReference>
<dbReference type="GO" id="GO:0051538">
    <property type="term" value="F:3 iron, 4 sulfur cluster binding"/>
    <property type="evidence" value="ECO:0007669"/>
    <property type="project" value="UniProtKB-KW"/>
</dbReference>
<dbReference type="RefSeq" id="WP_045318287.1">
    <property type="nucleotide sequence ID" value="NZ_JYJG01000549.1"/>
</dbReference>
<gene>
    <name evidence="9" type="ORF">UK23_46535</name>
</gene>
<evidence type="ECO:0000313" key="9">
    <source>
        <dbReference type="EMBL" id="KJK33338.1"/>
    </source>
</evidence>
<comment type="caution">
    <text evidence="9">The sequence shown here is derived from an EMBL/GenBank/DDBJ whole genome shotgun (WGS) entry which is preliminary data.</text>
</comment>
<sequence length="63" mass="6593">MRISVDQSKCCGSGMCVLTDPDLFDQSEEDGTVVLLVEHPDAEHEATAKEAAGLCPASAITIS</sequence>
<evidence type="ECO:0000256" key="5">
    <source>
        <dbReference type="ARBA" id="ARBA00023004"/>
    </source>
</evidence>
<proteinExistence type="predicted"/>
<evidence type="ECO:0000256" key="3">
    <source>
        <dbReference type="ARBA" id="ARBA00022723"/>
    </source>
</evidence>
<dbReference type="InterPro" id="IPR051269">
    <property type="entry name" value="Fe-S_cluster_ET"/>
</dbReference>
<protein>
    <recommendedName>
        <fullName evidence="8">Ferredoxin</fullName>
    </recommendedName>
</protein>
<keyword evidence="4 8" id="KW-0249">Electron transport</keyword>
<dbReference type="PATRIC" id="fig|68170.10.peg.2932"/>
<name>A0A0F0GFH5_LENAE</name>
<keyword evidence="6 8" id="KW-0411">Iron-sulfur</keyword>
<keyword evidence="2 8" id="KW-0813">Transport</keyword>
<evidence type="ECO:0000256" key="6">
    <source>
        <dbReference type="ARBA" id="ARBA00023014"/>
    </source>
</evidence>
<keyword evidence="7" id="KW-0003">3Fe-4S</keyword>
<dbReference type="eggNOG" id="COG1141">
    <property type="taxonomic scope" value="Bacteria"/>
</dbReference>
<comment type="cofactor">
    <cofactor evidence="1">
        <name>[3Fe-4S] cluster</name>
        <dbReference type="ChEBI" id="CHEBI:21137"/>
    </cofactor>
</comment>
<keyword evidence="10" id="KW-1185">Reference proteome</keyword>
<evidence type="ECO:0000313" key="10">
    <source>
        <dbReference type="Proteomes" id="UP000033393"/>
    </source>
</evidence>
<dbReference type="PRINTS" id="PR00352">
    <property type="entry name" value="3FE4SFRDOXIN"/>
</dbReference>
<dbReference type="GO" id="GO:0005506">
    <property type="term" value="F:iron ion binding"/>
    <property type="evidence" value="ECO:0007669"/>
    <property type="project" value="UniProtKB-UniRule"/>
</dbReference>
<dbReference type="SUPFAM" id="SSF54862">
    <property type="entry name" value="4Fe-4S ferredoxins"/>
    <property type="match status" value="1"/>
</dbReference>
<evidence type="ECO:0000256" key="2">
    <source>
        <dbReference type="ARBA" id="ARBA00022448"/>
    </source>
</evidence>
<evidence type="ECO:0000256" key="4">
    <source>
        <dbReference type="ARBA" id="ARBA00022982"/>
    </source>
</evidence>
<keyword evidence="5 8" id="KW-0408">Iron</keyword>
<dbReference type="PANTHER" id="PTHR36923">
    <property type="entry name" value="FERREDOXIN"/>
    <property type="match status" value="1"/>
</dbReference>
<dbReference type="GO" id="GO:0009055">
    <property type="term" value="F:electron transfer activity"/>
    <property type="evidence" value="ECO:0007669"/>
    <property type="project" value="UniProtKB-UniRule"/>
</dbReference>
<dbReference type="STRING" id="68170.GCA_000974445_08111"/>
<comment type="function">
    <text evidence="8">Ferredoxins are iron-sulfur proteins that transfer electrons in a wide variety of metabolic reactions.</text>
</comment>
<dbReference type="AlphaFoldDB" id="A0A0F0GFH5"/>
<reference evidence="9 10" key="1">
    <citation type="submission" date="2015-02" db="EMBL/GenBank/DDBJ databases">
        <authorList>
            <person name="Ju K.-S."/>
            <person name="Doroghazi J.R."/>
            <person name="Metcalf W."/>
        </authorList>
    </citation>
    <scope>NUCLEOTIDE SEQUENCE [LARGE SCALE GENOMIC DNA]</scope>
    <source>
        <strain evidence="9 10">NRRL B-16140</strain>
    </source>
</reference>
<evidence type="ECO:0000256" key="7">
    <source>
        <dbReference type="ARBA" id="ARBA00023291"/>
    </source>
</evidence>
<dbReference type="Gene3D" id="3.30.70.20">
    <property type="match status" value="1"/>
</dbReference>
<accession>A0A0F0GFH5</accession>
<evidence type="ECO:0000256" key="1">
    <source>
        <dbReference type="ARBA" id="ARBA00001927"/>
    </source>
</evidence>
<evidence type="ECO:0000256" key="8">
    <source>
        <dbReference type="RuleBase" id="RU368020"/>
    </source>
</evidence>
<dbReference type="OrthoDB" id="14703at2"/>
<dbReference type="InterPro" id="IPR001080">
    <property type="entry name" value="3Fe4S_ferredoxin"/>
</dbReference>
<dbReference type="Proteomes" id="UP000033393">
    <property type="component" value="Unassembled WGS sequence"/>
</dbReference>
<keyword evidence="3 8" id="KW-0479">Metal-binding</keyword>